<dbReference type="Proteomes" id="UP001055879">
    <property type="component" value="Linkage Group LG16"/>
</dbReference>
<reference evidence="2" key="1">
    <citation type="journal article" date="2022" name="Mol. Ecol. Resour.">
        <title>The genomes of chicory, endive, great burdock and yacon provide insights into Asteraceae palaeo-polyploidization history and plant inulin production.</title>
        <authorList>
            <person name="Fan W."/>
            <person name="Wang S."/>
            <person name="Wang H."/>
            <person name="Wang A."/>
            <person name="Jiang F."/>
            <person name="Liu H."/>
            <person name="Zhao H."/>
            <person name="Xu D."/>
            <person name="Zhang Y."/>
        </authorList>
    </citation>
    <scope>NUCLEOTIDE SEQUENCE [LARGE SCALE GENOMIC DNA]</scope>
    <source>
        <strain evidence="2">cv. Niubang</strain>
    </source>
</reference>
<protein>
    <submittedName>
        <fullName evidence="1">Uncharacterized protein</fullName>
    </submittedName>
</protein>
<sequence length="128" mass="14388">MRLLQKSKPSPKKKTITGDNYSESPEYHQEVEQSSKGGCYVANQILREDVVAPEAYPSDVIKEIEIPKFFLNQYKAACDGKLVNESGLRKSSRLYKLKVINSDGSTRNCENKEVGLMLNEMEGLYGPP</sequence>
<comment type="caution">
    <text evidence="1">The sequence shown here is derived from an EMBL/GenBank/DDBJ whole genome shotgun (WGS) entry which is preliminary data.</text>
</comment>
<evidence type="ECO:0000313" key="2">
    <source>
        <dbReference type="Proteomes" id="UP001055879"/>
    </source>
</evidence>
<dbReference type="EMBL" id="CM042062">
    <property type="protein sequence ID" value="KAI3669459.1"/>
    <property type="molecule type" value="Genomic_DNA"/>
</dbReference>
<organism evidence="1 2">
    <name type="scientific">Arctium lappa</name>
    <name type="common">Greater burdock</name>
    <name type="synonym">Lappa major</name>
    <dbReference type="NCBI Taxonomy" id="4217"/>
    <lineage>
        <taxon>Eukaryota</taxon>
        <taxon>Viridiplantae</taxon>
        <taxon>Streptophyta</taxon>
        <taxon>Embryophyta</taxon>
        <taxon>Tracheophyta</taxon>
        <taxon>Spermatophyta</taxon>
        <taxon>Magnoliopsida</taxon>
        <taxon>eudicotyledons</taxon>
        <taxon>Gunneridae</taxon>
        <taxon>Pentapetalae</taxon>
        <taxon>asterids</taxon>
        <taxon>campanulids</taxon>
        <taxon>Asterales</taxon>
        <taxon>Asteraceae</taxon>
        <taxon>Carduoideae</taxon>
        <taxon>Cardueae</taxon>
        <taxon>Arctiinae</taxon>
        <taxon>Arctium</taxon>
    </lineage>
</organism>
<proteinExistence type="predicted"/>
<name>A0ACB8XNT2_ARCLA</name>
<evidence type="ECO:0000313" key="1">
    <source>
        <dbReference type="EMBL" id="KAI3669459.1"/>
    </source>
</evidence>
<gene>
    <name evidence="1" type="ORF">L6452_40695</name>
</gene>
<accession>A0ACB8XNT2</accession>
<keyword evidence="2" id="KW-1185">Reference proteome</keyword>
<reference evidence="1 2" key="2">
    <citation type="journal article" date="2022" name="Mol. Ecol. Resour.">
        <title>The genomes of chicory, endive, great burdock and yacon provide insights into Asteraceae paleo-polyploidization history and plant inulin production.</title>
        <authorList>
            <person name="Fan W."/>
            <person name="Wang S."/>
            <person name="Wang H."/>
            <person name="Wang A."/>
            <person name="Jiang F."/>
            <person name="Liu H."/>
            <person name="Zhao H."/>
            <person name="Xu D."/>
            <person name="Zhang Y."/>
        </authorList>
    </citation>
    <scope>NUCLEOTIDE SEQUENCE [LARGE SCALE GENOMIC DNA]</scope>
    <source>
        <strain evidence="2">cv. Niubang</strain>
    </source>
</reference>